<dbReference type="InterPro" id="IPR020806">
    <property type="entry name" value="PKS_PP-bd"/>
</dbReference>
<evidence type="ECO:0000259" key="3">
    <source>
        <dbReference type="PROSITE" id="PS50075"/>
    </source>
</evidence>
<evidence type="ECO:0000256" key="2">
    <source>
        <dbReference type="ARBA" id="ARBA00022553"/>
    </source>
</evidence>
<accession>A0ABX1R7P1</accession>
<evidence type="ECO:0000256" key="1">
    <source>
        <dbReference type="ARBA" id="ARBA00022450"/>
    </source>
</evidence>
<dbReference type="InterPro" id="IPR036736">
    <property type="entry name" value="ACP-like_sf"/>
</dbReference>
<dbReference type="Proteomes" id="UP001296706">
    <property type="component" value="Unassembled WGS sequence"/>
</dbReference>
<keyword evidence="2" id="KW-0597">Phosphoprotein</keyword>
<reference evidence="4 5" key="1">
    <citation type="submission" date="2020-04" db="EMBL/GenBank/DDBJ databases">
        <authorList>
            <person name="Klaysubun C."/>
            <person name="Duangmal K."/>
            <person name="Lipun K."/>
        </authorList>
    </citation>
    <scope>NUCLEOTIDE SEQUENCE [LARGE SCALE GENOMIC DNA]</scope>
    <source>
        <strain evidence="4 5">JCM 11839</strain>
    </source>
</reference>
<dbReference type="PROSITE" id="PS50075">
    <property type="entry name" value="CARRIER"/>
    <property type="match status" value="1"/>
</dbReference>
<dbReference type="SUPFAM" id="SSF47336">
    <property type="entry name" value="ACP-like"/>
    <property type="match status" value="1"/>
</dbReference>
<feature type="domain" description="Carrier" evidence="3">
    <location>
        <begin position="9"/>
        <end position="84"/>
    </location>
</feature>
<dbReference type="EMBL" id="JAAXKY010000002">
    <property type="protein sequence ID" value="NMH75816.1"/>
    <property type="molecule type" value="Genomic_DNA"/>
</dbReference>
<dbReference type="RefSeq" id="WP_169393884.1">
    <property type="nucleotide sequence ID" value="NZ_BAAAJH010000023.1"/>
</dbReference>
<keyword evidence="5" id="KW-1185">Reference proteome</keyword>
<evidence type="ECO:0000313" key="4">
    <source>
        <dbReference type="EMBL" id="NMH75816.1"/>
    </source>
</evidence>
<sequence>MTTSEIARAEITGSVVEIVAEVLGVAAADLRTDTDLRTVEGADSIKVLRIIAKIEQRYDIELEDEDVFGVSTVEQVSDVVSAALDGGPS</sequence>
<protein>
    <submittedName>
        <fullName evidence="4">Acyl carrier protein</fullName>
    </submittedName>
</protein>
<dbReference type="Gene3D" id="1.10.1200.10">
    <property type="entry name" value="ACP-like"/>
    <property type="match status" value="1"/>
</dbReference>
<dbReference type="SMART" id="SM00823">
    <property type="entry name" value="PKS_PP"/>
    <property type="match status" value="1"/>
</dbReference>
<evidence type="ECO:0000313" key="5">
    <source>
        <dbReference type="Proteomes" id="UP001296706"/>
    </source>
</evidence>
<proteinExistence type="predicted"/>
<gene>
    <name evidence="4" type="ORF">HF577_01660</name>
</gene>
<comment type="caution">
    <text evidence="4">The sequence shown here is derived from an EMBL/GenBank/DDBJ whole genome shotgun (WGS) entry which is preliminary data.</text>
</comment>
<dbReference type="Pfam" id="PF00550">
    <property type="entry name" value="PP-binding"/>
    <property type="match status" value="1"/>
</dbReference>
<name>A0ABX1R7P1_9PSEU</name>
<dbReference type="InterPro" id="IPR009081">
    <property type="entry name" value="PP-bd_ACP"/>
</dbReference>
<organism evidence="4 5">
    <name type="scientific">Pseudonocardia xinjiangensis</name>
    <dbReference type="NCBI Taxonomy" id="75289"/>
    <lineage>
        <taxon>Bacteria</taxon>
        <taxon>Bacillati</taxon>
        <taxon>Actinomycetota</taxon>
        <taxon>Actinomycetes</taxon>
        <taxon>Pseudonocardiales</taxon>
        <taxon>Pseudonocardiaceae</taxon>
        <taxon>Pseudonocardia</taxon>
    </lineage>
</organism>
<keyword evidence="1" id="KW-0596">Phosphopantetheine</keyword>